<reference evidence="2" key="1">
    <citation type="submission" date="2013-09" db="EMBL/GenBank/DDBJ databases">
        <title>The Genome Sequence of Anopheles culicifacies species A.</title>
        <authorList>
            <consortium name="The Broad Institute Genomics Platform"/>
            <person name="Neafsey D.E."/>
            <person name="Besansky N."/>
            <person name="Howell P."/>
            <person name="Walton C."/>
            <person name="Young S.K."/>
            <person name="Zeng Q."/>
            <person name="Gargeya S."/>
            <person name="Fitzgerald M."/>
            <person name="Haas B."/>
            <person name="Abouelleil A."/>
            <person name="Allen A.W."/>
            <person name="Alvarado L."/>
            <person name="Arachchi H.M."/>
            <person name="Berlin A.M."/>
            <person name="Chapman S.B."/>
            <person name="Gainer-Dewar J."/>
            <person name="Goldberg J."/>
            <person name="Griggs A."/>
            <person name="Gujja S."/>
            <person name="Hansen M."/>
            <person name="Howarth C."/>
            <person name="Imamovic A."/>
            <person name="Ireland A."/>
            <person name="Larimer J."/>
            <person name="McCowan C."/>
            <person name="Murphy C."/>
            <person name="Pearson M."/>
            <person name="Poon T.W."/>
            <person name="Priest M."/>
            <person name="Roberts A."/>
            <person name="Saif S."/>
            <person name="Shea T."/>
            <person name="Sisk P."/>
            <person name="Sykes S."/>
            <person name="Wortman J."/>
            <person name="Nusbaum C."/>
            <person name="Birren B."/>
        </authorList>
    </citation>
    <scope>NUCLEOTIDE SEQUENCE [LARGE SCALE GENOMIC DNA]</scope>
    <source>
        <strain evidence="2">A-37</strain>
    </source>
</reference>
<dbReference type="EnsemblMetazoa" id="ACUA001650-RA">
    <property type="protein sequence ID" value="ACUA001650-PA"/>
    <property type="gene ID" value="ACUA001650"/>
</dbReference>
<organism evidence="1 2">
    <name type="scientific">Anopheles culicifacies</name>
    <dbReference type="NCBI Taxonomy" id="139723"/>
    <lineage>
        <taxon>Eukaryota</taxon>
        <taxon>Metazoa</taxon>
        <taxon>Ecdysozoa</taxon>
        <taxon>Arthropoda</taxon>
        <taxon>Hexapoda</taxon>
        <taxon>Insecta</taxon>
        <taxon>Pterygota</taxon>
        <taxon>Neoptera</taxon>
        <taxon>Endopterygota</taxon>
        <taxon>Diptera</taxon>
        <taxon>Nematocera</taxon>
        <taxon>Culicoidea</taxon>
        <taxon>Culicidae</taxon>
        <taxon>Anophelinae</taxon>
        <taxon>Anopheles</taxon>
        <taxon>culicifacies species complex</taxon>
    </lineage>
</organism>
<accession>A0A182LTL9</accession>
<sequence>MVGSCHGTNQFSWTTGYCAVWELSDQASPSLINDSKELLTQQLPLTVTLEEEKPGRDKMEPKIQDPSPFRRPYVRFLLRPCPDDVPLEDRENFLALLYIHDWKKLAAASVCLQSSKW</sequence>
<evidence type="ECO:0000313" key="2">
    <source>
        <dbReference type="Proteomes" id="UP000075883"/>
    </source>
</evidence>
<name>A0A182LTL9_9DIPT</name>
<evidence type="ECO:0000313" key="1">
    <source>
        <dbReference type="EnsemblMetazoa" id="ACUA001650-PA"/>
    </source>
</evidence>
<dbReference type="AlphaFoldDB" id="A0A182LTL9"/>
<keyword evidence="2" id="KW-1185">Reference proteome</keyword>
<protein>
    <submittedName>
        <fullName evidence="1">Uncharacterized protein</fullName>
    </submittedName>
</protein>
<proteinExistence type="predicted"/>
<dbReference type="Proteomes" id="UP000075883">
    <property type="component" value="Unassembled WGS sequence"/>
</dbReference>
<dbReference type="EMBL" id="AXCM01003925">
    <property type="status" value="NOT_ANNOTATED_CDS"/>
    <property type="molecule type" value="Genomic_DNA"/>
</dbReference>
<dbReference type="VEuPathDB" id="VectorBase:ACUA001650"/>
<reference evidence="1" key="2">
    <citation type="submission" date="2020-05" db="UniProtKB">
        <authorList>
            <consortium name="EnsemblMetazoa"/>
        </authorList>
    </citation>
    <scope>IDENTIFICATION</scope>
    <source>
        <strain evidence="1">A-37</strain>
    </source>
</reference>